<accession>A0AAV9LEN5</accession>
<dbReference type="AlphaFoldDB" id="A0AAV9LEN5"/>
<dbReference type="EMBL" id="JAWPEI010000006">
    <property type="protein sequence ID" value="KAK4724081.1"/>
    <property type="molecule type" value="Genomic_DNA"/>
</dbReference>
<gene>
    <name evidence="1" type="ORF">R3W88_026860</name>
</gene>
<dbReference type="Proteomes" id="UP001311915">
    <property type="component" value="Unassembled WGS sequence"/>
</dbReference>
<comment type="caution">
    <text evidence="1">The sequence shown here is derived from an EMBL/GenBank/DDBJ whole genome shotgun (WGS) entry which is preliminary data.</text>
</comment>
<proteinExistence type="predicted"/>
<name>A0AAV9LEN5_9SOLN</name>
<organism evidence="1 2">
    <name type="scientific">Solanum pinnatisectum</name>
    <name type="common">tansyleaf nightshade</name>
    <dbReference type="NCBI Taxonomy" id="50273"/>
    <lineage>
        <taxon>Eukaryota</taxon>
        <taxon>Viridiplantae</taxon>
        <taxon>Streptophyta</taxon>
        <taxon>Embryophyta</taxon>
        <taxon>Tracheophyta</taxon>
        <taxon>Spermatophyta</taxon>
        <taxon>Magnoliopsida</taxon>
        <taxon>eudicotyledons</taxon>
        <taxon>Gunneridae</taxon>
        <taxon>Pentapetalae</taxon>
        <taxon>asterids</taxon>
        <taxon>lamiids</taxon>
        <taxon>Solanales</taxon>
        <taxon>Solanaceae</taxon>
        <taxon>Solanoideae</taxon>
        <taxon>Solaneae</taxon>
        <taxon>Solanum</taxon>
    </lineage>
</organism>
<keyword evidence="2" id="KW-1185">Reference proteome</keyword>
<protein>
    <submittedName>
        <fullName evidence="1">Uncharacterized protein</fullName>
    </submittedName>
</protein>
<sequence>MGEAVKEIGGVSLNWTTDEFYSLKPETVKQLQISLVTLTLSAVYNCKTFKSFWSWTMEIVFNHCIISFDIRQTSFV</sequence>
<reference evidence="1 2" key="1">
    <citation type="submission" date="2023-10" db="EMBL/GenBank/DDBJ databases">
        <title>Genome-Wide Identification Analysis in wild type Solanum Pinnatisectum Reveals Some Genes Defensing Phytophthora Infestans.</title>
        <authorList>
            <person name="Sun C."/>
        </authorList>
    </citation>
    <scope>NUCLEOTIDE SEQUENCE [LARGE SCALE GENOMIC DNA]</scope>
    <source>
        <strain evidence="1">LQN</strain>
        <tissue evidence="1">Leaf</tissue>
    </source>
</reference>
<evidence type="ECO:0000313" key="2">
    <source>
        <dbReference type="Proteomes" id="UP001311915"/>
    </source>
</evidence>
<evidence type="ECO:0000313" key="1">
    <source>
        <dbReference type="EMBL" id="KAK4724081.1"/>
    </source>
</evidence>